<gene>
    <name evidence="2" type="ORF">PHPALM_19720</name>
</gene>
<dbReference type="EMBL" id="NCKW01011059">
    <property type="protein sequence ID" value="POM64720.1"/>
    <property type="molecule type" value="Genomic_DNA"/>
</dbReference>
<organism evidence="2 3">
    <name type="scientific">Phytophthora palmivora</name>
    <dbReference type="NCBI Taxonomy" id="4796"/>
    <lineage>
        <taxon>Eukaryota</taxon>
        <taxon>Sar</taxon>
        <taxon>Stramenopiles</taxon>
        <taxon>Oomycota</taxon>
        <taxon>Peronosporomycetes</taxon>
        <taxon>Peronosporales</taxon>
        <taxon>Peronosporaceae</taxon>
        <taxon>Phytophthora</taxon>
    </lineage>
</organism>
<sequence length="188" mass="19900">MFIPTSVKDWGAREGSQEVMGVAVSDEGAAMSLSTGHETENHCRVCGIAMTANPNAKSRRAVWASTVTVSGVPQAVETAEESAEGIADVSNKAPHEIQKTKTRVEAPSSTSHVGNQAPHSESETPQAHPGEVQYHLFDGVTGNQVNAGAVHLKELPEVSVLLNSEETSMKCVLTELKPGEIEDTSPED</sequence>
<dbReference type="AlphaFoldDB" id="A0A2P4XGN8"/>
<evidence type="ECO:0000313" key="2">
    <source>
        <dbReference type="EMBL" id="POM64720.1"/>
    </source>
</evidence>
<dbReference type="Proteomes" id="UP000237271">
    <property type="component" value="Unassembled WGS sequence"/>
</dbReference>
<evidence type="ECO:0000256" key="1">
    <source>
        <dbReference type="SAM" id="MobiDB-lite"/>
    </source>
</evidence>
<proteinExistence type="predicted"/>
<feature type="compositionally biased region" description="Polar residues" evidence="1">
    <location>
        <begin position="107"/>
        <end position="125"/>
    </location>
</feature>
<comment type="caution">
    <text evidence="2">The sequence shown here is derived from an EMBL/GenBank/DDBJ whole genome shotgun (WGS) entry which is preliminary data.</text>
</comment>
<evidence type="ECO:0000313" key="3">
    <source>
        <dbReference type="Proteomes" id="UP000237271"/>
    </source>
</evidence>
<name>A0A2P4XGN8_9STRA</name>
<accession>A0A2P4XGN8</accession>
<reference evidence="2 3" key="1">
    <citation type="journal article" date="2017" name="Genome Biol. Evol.">
        <title>Phytophthora megakarya and P. palmivora, closely related causal agents of cacao black pod rot, underwent increases in genome sizes and gene numbers by different mechanisms.</title>
        <authorList>
            <person name="Ali S.S."/>
            <person name="Shao J."/>
            <person name="Lary D.J."/>
            <person name="Kronmiller B."/>
            <person name="Shen D."/>
            <person name="Strem M.D."/>
            <person name="Amoako-Attah I."/>
            <person name="Akrofi A.Y."/>
            <person name="Begoude B.A."/>
            <person name="Ten Hoopen G.M."/>
            <person name="Coulibaly K."/>
            <person name="Kebe B.I."/>
            <person name="Melnick R.L."/>
            <person name="Guiltinan M.J."/>
            <person name="Tyler B.M."/>
            <person name="Meinhardt L.W."/>
            <person name="Bailey B.A."/>
        </authorList>
    </citation>
    <scope>NUCLEOTIDE SEQUENCE [LARGE SCALE GENOMIC DNA]</scope>
    <source>
        <strain evidence="3">sbr112.9</strain>
    </source>
</reference>
<feature type="region of interest" description="Disordered" evidence="1">
    <location>
        <begin position="80"/>
        <end position="127"/>
    </location>
</feature>
<keyword evidence="3" id="KW-1185">Reference proteome</keyword>
<protein>
    <submittedName>
        <fullName evidence="2">Pol protein</fullName>
    </submittedName>
</protein>
<feature type="compositionally biased region" description="Basic and acidic residues" evidence="1">
    <location>
        <begin position="93"/>
        <end position="104"/>
    </location>
</feature>